<dbReference type="Proteomes" id="UP000006263">
    <property type="component" value="Unassembled WGS sequence"/>
</dbReference>
<accession>K6XUP7</accession>
<gene>
    <name evidence="1" type="ORF">GMES_2023</name>
</gene>
<name>K6XUP7_9ALTE</name>
<dbReference type="eggNOG" id="ENOG50347R6">
    <property type="taxonomic scope" value="Bacteria"/>
</dbReference>
<dbReference type="AlphaFoldDB" id="K6XUP7"/>
<comment type="caution">
    <text evidence="1">The sequence shown here is derived from an EMBL/GenBank/DDBJ whole genome shotgun (WGS) entry which is preliminary data.</text>
</comment>
<evidence type="ECO:0000313" key="2">
    <source>
        <dbReference type="Proteomes" id="UP000006263"/>
    </source>
</evidence>
<proteinExistence type="predicted"/>
<organism evidence="1 2">
    <name type="scientific">Paraglaciecola mesophila KMM 241</name>
    <dbReference type="NCBI Taxonomy" id="1128912"/>
    <lineage>
        <taxon>Bacteria</taxon>
        <taxon>Pseudomonadati</taxon>
        <taxon>Pseudomonadota</taxon>
        <taxon>Gammaproteobacteria</taxon>
        <taxon>Alteromonadales</taxon>
        <taxon>Alteromonadaceae</taxon>
        <taxon>Paraglaciecola</taxon>
    </lineage>
</organism>
<protein>
    <submittedName>
        <fullName evidence="1">Uncharacterized protein</fullName>
    </submittedName>
</protein>
<reference evidence="1 2" key="1">
    <citation type="journal article" date="2017" name="Antonie Van Leeuwenhoek">
        <title>Rhizobium rhizosphaerae sp. nov., a novel species isolated from rice rhizosphere.</title>
        <authorList>
            <person name="Zhao J.J."/>
            <person name="Zhang J."/>
            <person name="Zhang R.J."/>
            <person name="Zhang C.W."/>
            <person name="Yin H.Q."/>
            <person name="Zhang X.X."/>
        </authorList>
    </citation>
    <scope>NUCLEOTIDE SEQUENCE [LARGE SCALE GENOMIC DNA]</scope>
    <source>
        <strain evidence="1 2">KMM 241</strain>
    </source>
</reference>
<dbReference type="EMBL" id="BAEP01000043">
    <property type="protein sequence ID" value="GAC24319.1"/>
    <property type="molecule type" value="Genomic_DNA"/>
</dbReference>
<evidence type="ECO:0000313" key="1">
    <source>
        <dbReference type="EMBL" id="GAC24319.1"/>
    </source>
</evidence>
<sequence length="56" mass="6219">MEIAKILQLTTLEPVQHDELDCKKGPSHIAIKKKGSLQGAFDDLVDEGWDCVLILD</sequence>